<dbReference type="PANTHER" id="PTHR43213">
    <property type="entry name" value="BIFUNCTIONAL DTTP/UTP PYROPHOSPHATASE/METHYLTRANSFERASE PROTEIN-RELATED"/>
    <property type="match status" value="1"/>
</dbReference>
<dbReference type="STRING" id="6689.A0A3R7SMY1"/>
<dbReference type="SUPFAM" id="SSF52972">
    <property type="entry name" value="ITPase-like"/>
    <property type="match status" value="1"/>
</dbReference>
<dbReference type="InterPro" id="IPR029001">
    <property type="entry name" value="ITPase-like_fam"/>
</dbReference>
<evidence type="ECO:0000313" key="4">
    <source>
        <dbReference type="Proteomes" id="UP000283509"/>
    </source>
</evidence>
<sequence>MIIQYLTKLGNKNVVLASASPRRKEILQNIGLKITIEPSSFIENLDPNSFAHPKDFVIATARGKAQEVAKRLSTAQSPPDFVIGADTCVTLDGTVYGKPKDRDHAFSMLNNLSGRSHEVLTGVCLMVRKGQEWQEVDFSETTTVNFATLSPQVINAYIDTKEPMDKAGGYGIQALGGMLIEGIQGDYYNVMGFPLHRFCQSLVPVLEEMFS</sequence>
<reference evidence="3 4" key="1">
    <citation type="submission" date="2018-04" db="EMBL/GenBank/DDBJ databases">
        <authorList>
            <person name="Zhang X."/>
            <person name="Yuan J."/>
            <person name="Li F."/>
            <person name="Xiang J."/>
        </authorList>
    </citation>
    <scope>NUCLEOTIDE SEQUENCE [LARGE SCALE GENOMIC DNA]</scope>
    <source>
        <tissue evidence="3">Muscle</tissue>
    </source>
</reference>
<dbReference type="PANTHER" id="PTHR43213:SF5">
    <property type="entry name" value="BIFUNCTIONAL DTTP_UTP PYROPHOSPHATASE_METHYLTRANSFERASE PROTEIN-RELATED"/>
    <property type="match status" value="1"/>
</dbReference>
<proteinExistence type="inferred from homology"/>
<keyword evidence="2" id="KW-0378">Hydrolase</keyword>
<keyword evidence="4" id="KW-1185">Reference proteome</keyword>
<dbReference type="Proteomes" id="UP000283509">
    <property type="component" value="Unassembled WGS sequence"/>
</dbReference>
<evidence type="ECO:0008006" key="5">
    <source>
        <dbReference type="Google" id="ProtNLM"/>
    </source>
</evidence>
<dbReference type="NCBIfam" id="TIGR00172">
    <property type="entry name" value="maf"/>
    <property type="match status" value="1"/>
</dbReference>
<evidence type="ECO:0000256" key="2">
    <source>
        <dbReference type="ARBA" id="ARBA00022801"/>
    </source>
</evidence>
<comment type="cofactor">
    <cofactor evidence="1">
        <name>a divalent metal cation</name>
        <dbReference type="ChEBI" id="CHEBI:60240"/>
    </cofactor>
</comment>
<gene>
    <name evidence="3" type="ORF">C7M84_014041</name>
</gene>
<reference evidence="3 4" key="2">
    <citation type="submission" date="2019-01" db="EMBL/GenBank/DDBJ databases">
        <title>The decoding of complex shrimp genome reveals the adaptation for benthos swimmer, frequently molting mechanism and breeding impact on genome.</title>
        <authorList>
            <person name="Sun Y."/>
            <person name="Gao Y."/>
            <person name="Yu Y."/>
        </authorList>
    </citation>
    <scope>NUCLEOTIDE SEQUENCE [LARGE SCALE GENOMIC DNA]</scope>
    <source>
        <tissue evidence="3">Muscle</tissue>
    </source>
</reference>
<evidence type="ECO:0000313" key="3">
    <source>
        <dbReference type="EMBL" id="ROT67854.1"/>
    </source>
</evidence>
<evidence type="ECO:0000256" key="1">
    <source>
        <dbReference type="ARBA" id="ARBA00001968"/>
    </source>
</evidence>
<dbReference type="OrthoDB" id="10267058at2759"/>
<dbReference type="AlphaFoldDB" id="A0A3R7SMY1"/>
<dbReference type="PIRSF" id="PIRSF006305">
    <property type="entry name" value="Maf"/>
    <property type="match status" value="1"/>
</dbReference>
<protein>
    <recommendedName>
        <fullName evidence="5">N-acetylserotonin O-methyltransferase-like protein</fullName>
    </recommendedName>
</protein>
<name>A0A3R7SMY1_PENVA</name>
<comment type="caution">
    <text evidence="3">The sequence shown here is derived from an EMBL/GenBank/DDBJ whole genome shotgun (WGS) entry which is preliminary data.</text>
</comment>
<dbReference type="CDD" id="cd00555">
    <property type="entry name" value="Maf"/>
    <property type="match status" value="1"/>
</dbReference>
<dbReference type="Gene3D" id="3.90.950.10">
    <property type="match status" value="1"/>
</dbReference>
<dbReference type="InterPro" id="IPR003697">
    <property type="entry name" value="Maf-like"/>
</dbReference>
<dbReference type="GO" id="GO:0047429">
    <property type="term" value="F:nucleoside triphosphate diphosphatase activity"/>
    <property type="evidence" value="ECO:0007669"/>
    <property type="project" value="InterPro"/>
</dbReference>
<dbReference type="HAMAP" id="MF_00528">
    <property type="entry name" value="Maf"/>
    <property type="match status" value="1"/>
</dbReference>
<organism evidence="3 4">
    <name type="scientific">Penaeus vannamei</name>
    <name type="common">Whiteleg shrimp</name>
    <name type="synonym">Litopenaeus vannamei</name>
    <dbReference type="NCBI Taxonomy" id="6689"/>
    <lineage>
        <taxon>Eukaryota</taxon>
        <taxon>Metazoa</taxon>
        <taxon>Ecdysozoa</taxon>
        <taxon>Arthropoda</taxon>
        <taxon>Crustacea</taxon>
        <taxon>Multicrustacea</taxon>
        <taxon>Malacostraca</taxon>
        <taxon>Eumalacostraca</taxon>
        <taxon>Eucarida</taxon>
        <taxon>Decapoda</taxon>
        <taxon>Dendrobranchiata</taxon>
        <taxon>Penaeoidea</taxon>
        <taxon>Penaeidae</taxon>
        <taxon>Penaeus</taxon>
    </lineage>
</organism>
<dbReference type="EMBL" id="QCYY01002747">
    <property type="protein sequence ID" value="ROT67854.1"/>
    <property type="molecule type" value="Genomic_DNA"/>
</dbReference>
<dbReference type="Pfam" id="PF02545">
    <property type="entry name" value="Maf"/>
    <property type="match status" value="1"/>
</dbReference>
<accession>A0A3R7SMY1</accession>